<name>K0RBE6_THAOC</name>
<comment type="caution">
    <text evidence="2">The sequence shown here is derived from an EMBL/GenBank/DDBJ whole genome shotgun (WGS) entry which is preliminary data.</text>
</comment>
<keyword evidence="3" id="KW-1185">Reference proteome</keyword>
<feature type="region of interest" description="Disordered" evidence="1">
    <location>
        <begin position="104"/>
        <end position="128"/>
    </location>
</feature>
<evidence type="ECO:0000256" key="1">
    <source>
        <dbReference type="SAM" id="MobiDB-lite"/>
    </source>
</evidence>
<organism evidence="2 3">
    <name type="scientific">Thalassiosira oceanica</name>
    <name type="common">Marine diatom</name>
    <dbReference type="NCBI Taxonomy" id="159749"/>
    <lineage>
        <taxon>Eukaryota</taxon>
        <taxon>Sar</taxon>
        <taxon>Stramenopiles</taxon>
        <taxon>Ochrophyta</taxon>
        <taxon>Bacillariophyta</taxon>
        <taxon>Coscinodiscophyceae</taxon>
        <taxon>Thalassiosirophycidae</taxon>
        <taxon>Thalassiosirales</taxon>
        <taxon>Thalassiosiraceae</taxon>
        <taxon>Thalassiosira</taxon>
    </lineage>
</organism>
<gene>
    <name evidence="2" type="ORF">THAOC_37723</name>
</gene>
<feature type="region of interest" description="Disordered" evidence="1">
    <location>
        <begin position="36"/>
        <end position="73"/>
    </location>
</feature>
<protein>
    <submittedName>
        <fullName evidence="2">Uncharacterized protein</fullName>
    </submittedName>
</protein>
<feature type="non-terminal residue" evidence="2">
    <location>
        <position position="128"/>
    </location>
</feature>
<proteinExistence type="predicted"/>
<dbReference type="AlphaFoldDB" id="K0RBE6"/>
<dbReference type="Proteomes" id="UP000266841">
    <property type="component" value="Unassembled WGS sequence"/>
</dbReference>
<evidence type="ECO:0000313" key="3">
    <source>
        <dbReference type="Proteomes" id="UP000266841"/>
    </source>
</evidence>
<reference evidence="2 3" key="1">
    <citation type="journal article" date="2012" name="Genome Biol.">
        <title>Genome and low-iron response of an oceanic diatom adapted to chronic iron limitation.</title>
        <authorList>
            <person name="Lommer M."/>
            <person name="Specht M."/>
            <person name="Roy A.S."/>
            <person name="Kraemer L."/>
            <person name="Andreson R."/>
            <person name="Gutowska M.A."/>
            <person name="Wolf J."/>
            <person name="Bergner S.V."/>
            <person name="Schilhabel M.B."/>
            <person name="Klostermeier U.C."/>
            <person name="Beiko R.G."/>
            <person name="Rosenstiel P."/>
            <person name="Hippler M."/>
            <person name="Laroche J."/>
        </authorList>
    </citation>
    <scope>NUCLEOTIDE SEQUENCE [LARGE SCALE GENOMIC DNA]</scope>
    <source>
        <strain evidence="2 3">CCMP1005</strain>
    </source>
</reference>
<evidence type="ECO:0000313" key="2">
    <source>
        <dbReference type="EMBL" id="EJK43797.1"/>
    </source>
</evidence>
<accession>K0RBE6</accession>
<sequence length="128" mass="14287">MGNCVVRVSLSNDLVILVIIVRATKNARLRARLDFTDAPRPHATPPTPTRHFCGRKKQGQSTGDRPSGREPKCWGASYVEDHRTIDLDVKWHGEFDGATLKGRYSTGKKLRTKARDRASTVRSNEAMA</sequence>
<dbReference type="EMBL" id="AGNL01050618">
    <property type="protein sequence ID" value="EJK43797.1"/>
    <property type="molecule type" value="Genomic_DNA"/>
</dbReference>